<feature type="domain" description="Gylcosyl hydrolase 115 C-terminal" evidence="3">
    <location>
        <begin position="807"/>
        <end position="983"/>
    </location>
</feature>
<dbReference type="AlphaFoldDB" id="F3QSX4"/>
<dbReference type="SUPFAM" id="SSF55545">
    <property type="entry name" value="beta-N-acetylhexosaminidase-like domain"/>
    <property type="match status" value="1"/>
</dbReference>
<evidence type="ECO:0000256" key="1">
    <source>
        <dbReference type="ARBA" id="ARBA00022801"/>
    </source>
</evidence>
<keyword evidence="5" id="KW-1185">Reference proteome</keyword>
<evidence type="ECO:0000313" key="4">
    <source>
        <dbReference type="EMBL" id="EGG54983.1"/>
    </source>
</evidence>
<dbReference type="GO" id="GO:0005975">
    <property type="term" value="P:carbohydrate metabolic process"/>
    <property type="evidence" value="ECO:0007669"/>
    <property type="project" value="UniProtKB-ARBA"/>
</dbReference>
<keyword evidence="2" id="KW-0812">Transmembrane</keyword>
<dbReference type="Gene3D" id="2.60.120.1620">
    <property type="match status" value="1"/>
</dbReference>
<dbReference type="eggNOG" id="ENOG502Z7KK">
    <property type="taxonomic scope" value="Bacteria"/>
</dbReference>
<gene>
    <name evidence="4" type="ORF">HMPREF9442_01289</name>
</gene>
<dbReference type="Gene3D" id="3.20.20.520">
    <property type="entry name" value="Glycosyl hydrolase family 115"/>
    <property type="match status" value="1"/>
</dbReference>
<evidence type="ECO:0000313" key="5">
    <source>
        <dbReference type="Proteomes" id="UP000005546"/>
    </source>
</evidence>
<organism evidence="4 5">
    <name type="scientific">Paraprevotella xylaniphila YIT 11841</name>
    <dbReference type="NCBI Taxonomy" id="762982"/>
    <lineage>
        <taxon>Bacteria</taxon>
        <taxon>Pseudomonadati</taxon>
        <taxon>Bacteroidota</taxon>
        <taxon>Bacteroidia</taxon>
        <taxon>Bacteroidales</taxon>
        <taxon>Prevotellaceae</taxon>
        <taxon>Paraprevotella</taxon>
    </lineage>
</organism>
<proteinExistence type="predicted"/>
<protein>
    <recommendedName>
        <fullName evidence="3">Gylcosyl hydrolase 115 C-terminal domain-containing protein</fullName>
    </recommendedName>
</protein>
<evidence type="ECO:0000256" key="2">
    <source>
        <dbReference type="SAM" id="Phobius"/>
    </source>
</evidence>
<dbReference type="Proteomes" id="UP000005546">
    <property type="component" value="Unassembled WGS sequence"/>
</dbReference>
<dbReference type="Gene3D" id="3.30.379.10">
    <property type="entry name" value="Chitobiase/beta-hexosaminidase domain 2-like"/>
    <property type="match status" value="1"/>
</dbReference>
<dbReference type="Pfam" id="PF15979">
    <property type="entry name" value="Glyco_hydro_115"/>
    <property type="match status" value="1"/>
</dbReference>
<keyword evidence="1" id="KW-0378">Hydrolase</keyword>
<dbReference type="OrthoDB" id="8727830at2"/>
<dbReference type="InterPro" id="IPR041437">
    <property type="entry name" value="GH115_C"/>
</dbReference>
<dbReference type="InterPro" id="IPR031924">
    <property type="entry name" value="GH115"/>
</dbReference>
<evidence type="ECO:0000259" key="3">
    <source>
        <dbReference type="Pfam" id="PF17829"/>
    </source>
</evidence>
<dbReference type="GO" id="GO:0016787">
    <property type="term" value="F:hydrolase activity"/>
    <property type="evidence" value="ECO:0007669"/>
    <property type="project" value="UniProtKB-KW"/>
</dbReference>
<keyword evidence="2" id="KW-0472">Membrane</keyword>
<dbReference type="PANTHER" id="PTHR37842:SF2">
    <property type="entry name" value="GYLCOSYL HYDROLASE 115 C-TERMINAL DOMAIN-CONTAINING PROTEIN"/>
    <property type="match status" value="1"/>
</dbReference>
<dbReference type="InterPro" id="IPR029018">
    <property type="entry name" value="Hex-like_dom2"/>
</dbReference>
<sequence length="988" mass="111717">MKSNFLKIWVCTFLKIWVCTFFFVEGIVSAWGAGHVAFSPLRGAFCLAEHGRAATIHVDTADYKGVYLAALNLGTDIGKVTGTKADVSTALPMGQGTVIAGTLGRNRRIDEWVKQGKIDVSAIEGKWESFLVQTVEGNLVIAGSDKRGTIFGIYDLSEKIGVSPWHYFADVPVQRHEVLFVNPGRYVQGSPKVKYRGIFLNDEWPSLGGWASTKFGGFNSRFYAHVFELLLRLKANYMWPAMWASSFYEDDPANGQLADDMGIVMGTSHHEPMMRPHKDYTKRRKEVGPWDYATNKEGIDSFFVEGAERSRKYESIVTIGMRGDGDVAMGGGTDEENMAVLSDVIKGQREILGRVHGKDPAGIPQLWAVFTEVQRYYDKGFKVPDDVMLLFCDNNWGYIRRVGPWREQRRKGGMGLYYHIDMNGGPWNDRWINTTTIPKLREQFNLAYQSGIDDLWIVNVGDLKPKELPIDFIMRYAWNPDAIQADETDDYLRGWARQNFSGAHADAIAGIVSRYSQYNLWRKPEVQSTDIFSVVNHREADRVTELWRALVHDADSVGQLMPQAYKDAYYQLVLYPAKASAGVAEIYLAAAKNQLYARQGRVTANDYARRVEDLYMADTAMTAYYNKVLAGGKWEKMMSDIHLGYTQWSMPKKDSVPQVVRVEPLSKPVMGVAVEGSEAASPEGDLELPVFDNFENRKYYIDIFNRGTRAFDFKVKAGEPWMDVSLRKGTVETETRLWVGIDWTKVKVGKTEGMLYICRGRERVPVKLRVVKAERPVQVEGHWFGNACGNEFSVPAWQFNACWPGRYAKWTFLPGLGRGKGCMGLTPVTAPSVEAFQDAPSLEYQVYFPNTGMQTVCLGILPTQDVAPERGLRLAFGLDNGAVRTLDARQGFKDEFREYTPENLRKSPNLKPLPPRNRTLKLINGNGFCRNEVFDNLRWLTAEFKVDQPGLHTFKVYMVDPEIVLEQLVFNPDNTHPSYFGAPPVRHQ</sequence>
<dbReference type="STRING" id="762982.HMPREF9442_01289"/>
<dbReference type="PANTHER" id="PTHR37842">
    <property type="match status" value="1"/>
</dbReference>
<keyword evidence="2" id="KW-1133">Transmembrane helix</keyword>
<dbReference type="HOGENOM" id="CLU_004852_0_0_10"/>
<dbReference type="InterPro" id="IPR042301">
    <property type="entry name" value="GH115_sf"/>
</dbReference>
<dbReference type="RefSeq" id="WP_008626296.1">
    <property type="nucleotide sequence ID" value="NZ_GL883836.1"/>
</dbReference>
<dbReference type="EMBL" id="AFBR01000034">
    <property type="protein sequence ID" value="EGG54983.1"/>
    <property type="molecule type" value="Genomic_DNA"/>
</dbReference>
<name>F3QSX4_9BACT</name>
<reference evidence="4 5" key="1">
    <citation type="submission" date="2011-02" db="EMBL/GenBank/DDBJ databases">
        <authorList>
            <person name="Weinstock G."/>
            <person name="Sodergren E."/>
            <person name="Clifton S."/>
            <person name="Fulton L."/>
            <person name="Fulton B."/>
            <person name="Courtney L."/>
            <person name="Fronick C."/>
            <person name="Harrison M."/>
            <person name="Strong C."/>
            <person name="Farmer C."/>
            <person name="Delahaunty K."/>
            <person name="Markovic C."/>
            <person name="Hall O."/>
            <person name="Minx P."/>
            <person name="Tomlinson C."/>
            <person name="Mitreva M."/>
            <person name="Hou S."/>
            <person name="Chen J."/>
            <person name="Wollam A."/>
            <person name="Pepin K.H."/>
            <person name="Johnson M."/>
            <person name="Bhonagiri V."/>
            <person name="Zhang X."/>
            <person name="Suruliraj S."/>
            <person name="Warren W."/>
            <person name="Chinwalla A."/>
            <person name="Mardis E.R."/>
            <person name="Wilson R.K."/>
        </authorList>
    </citation>
    <scope>NUCLEOTIDE SEQUENCE [LARGE SCALE GENOMIC DNA]</scope>
    <source>
        <strain evidence="4 5">YIT 11841</strain>
    </source>
</reference>
<feature type="transmembrane region" description="Helical" evidence="2">
    <location>
        <begin position="12"/>
        <end position="33"/>
    </location>
</feature>
<accession>F3QSX4</accession>
<dbReference type="Gene3D" id="1.20.58.2150">
    <property type="match status" value="1"/>
</dbReference>
<comment type="caution">
    <text evidence="4">The sequence shown here is derived from an EMBL/GenBank/DDBJ whole genome shotgun (WGS) entry which is preliminary data.</text>
</comment>
<dbReference type="Pfam" id="PF17829">
    <property type="entry name" value="GH115_C"/>
    <property type="match status" value="1"/>
</dbReference>